<evidence type="ECO:0000256" key="6">
    <source>
        <dbReference type="ARBA" id="ARBA00023458"/>
    </source>
</evidence>
<dbReference type="GO" id="GO:0005524">
    <property type="term" value="F:ATP binding"/>
    <property type="evidence" value="ECO:0007669"/>
    <property type="project" value="UniProtKB-KW"/>
</dbReference>
<dbReference type="SUPFAM" id="SSF53067">
    <property type="entry name" value="Actin-like ATPase domain"/>
    <property type="match status" value="2"/>
</dbReference>
<dbReference type="Proteomes" id="UP000556026">
    <property type="component" value="Unassembled WGS sequence"/>
</dbReference>
<dbReference type="InterPro" id="IPR043129">
    <property type="entry name" value="ATPase_NBD"/>
</dbReference>
<dbReference type="GO" id="GO:0000902">
    <property type="term" value="P:cell morphogenesis"/>
    <property type="evidence" value="ECO:0007669"/>
    <property type="project" value="InterPro"/>
</dbReference>
<dbReference type="InterPro" id="IPR004753">
    <property type="entry name" value="MreB"/>
</dbReference>
<gene>
    <name evidence="7" type="ORF">GMST_29130</name>
</gene>
<dbReference type="RefSeq" id="WP_183355403.1">
    <property type="nucleotide sequence ID" value="NZ_BLXX01000009.1"/>
</dbReference>
<evidence type="ECO:0000313" key="7">
    <source>
        <dbReference type="EMBL" id="GFO60588.1"/>
    </source>
</evidence>
<reference evidence="8" key="1">
    <citation type="submission" date="2020-06" db="EMBL/GenBank/DDBJ databases">
        <title>Draft genomic sequence of Geomonas sp. Red330.</title>
        <authorList>
            <person name="Itoh H."/>
            <person name="Zhenxing X."/>
            <person name="Ushijima N."/>
            <person name="Masuda Y."/>
            <person name="Shiratori Y."/>
            <person name="Senoo K."/>
        </authorList>
    </citation>
    <scope>NUCLEOTIDE SEQUENCE [LARGE SCALE GENOMIC DNA]</scope>
    <source>
        <strain evidence="8">Red330</strain>
    </source>
</reference>
<dbReference type="Gene3D" id="3.30.420.40">
    <property type="match status" value="2"/>
</dbReference>
<dbReference type="AlphaFoldDB" id="A0A6V8MKR4"/>
<dbReference type="PANTHER" id="PTHR42749:SF1">
    <property type="entry name" value="CELL SHAPE-DETERMINING PROTEIN MREB"/>
    <property type="match status" value="1"/>
</dbReference>
<evidence type="ECO:0000256" key="4">
    <source>
        <dbReference type="ARBA" id="ARBA00022840"/>
    </source>
</evidence>
<evidence type="ECO:0000256" key="3">
    <source>
        <dbReference type="ARBA" id="ARBA00022741"/>
    </source>
</evidence>
<keyword evidence="4" id="KW-0067">ATP-binding</keyword>
<dbReference type="GO" id="GO:0005737">
    <property type="term" value="C:cytoplasm"/>
    <property type="evidence" value="ECO:0007669"/>
    <property type="project" value="UniProtKB-SubCell"/>
</dbReference>
<sequence length="288" mass="30278">MLDSVLRHNLALDVGTASVRVGTGARRVVEAPSSSGQRRALAGGVVVDGEALVAILDPLLRQGRVFGMVKPRVLACAPSDVSRNERELLKDAILRSGAASVLLVPEPLAAAVGAGVDVASPYAQMVVDVGEGVTDCAVIRSGKLLESCALRVACAGMRAGIARALRADGKEGLTDGEIDLLLRERGVVHRGTRSSLDGPSLAERAVEPVIRQIMDLVTGFLQDLPDALGCELIESGIWLTGGGSLIPGLRQRFEEETGIRVMTVPNPREAVVEGARLMMPVVTALNQW</sequence>
<evidence type="ECO:0000256" key="5">
    <source>
        <dbReference type="ARBA" id="ARBA00022960"/>
    </source>
</evidence>
<keyword evidence="8" id="KW-1185">Reference proteome</keyword>
<protein>
    <submittedName>
        <fullName evidence="7">Rod shape-determining protein</fullName>
    </submittedName>
</protein>
<proteinExistence type="inferred from homology"/>
<dbReference type="PRINTS" id="PR01652">
    <property type="entry name" value="SHAPEPROTEIN"/>
</dbReference>
<comment type="similarity">
    <text evidence="6">Belongs to the FtsA/MreB family.</text>
</comment>
<dbReference type="Pfam" id="PF06723">
    <property type="entry name" value="MreB_Mbl"/>
    <property type="match status" value="2"/>
</dbReference>
<keyword evidence="5" id="KW-0133">Cell shape</keyword>
<keyword evidence="2" id="KW-0963">Cytoplasm</keyword>
<accession>A0A6V8MKR4</accession>
<comment type="caution">
    <text evidence="7">The sequence shown here is derived from an EMBL/GenBank/DDBJ whole genome shotgun (WGS) entry which is preliminary data.</text>
</comment>
<dbReference type="PANTHER" id="PTHR42749">
    <property type="entry name" value="CELL SHAPE-DETERMINING PROTEIN MREB"/>
    <property type="match status" value="1"/>
</dbReference>
<dbReference type="GO" id="GO:0008360">
    <property type="term" value="P:regulation of cell shape"/>
    <property type="evidence" value="ECO:0007669"/>
    <property type="project" value="UniProtKB-KW"/>
</dbReference>
<name>A0A6V8MKR4_9BACT</name>
<organism evidence="7 8">
    <name type="scientific">Geomonas silvestris</name>
    <dbReference type="NCBI Taxonomy" id="2740184"/>
    <lineage>
        <taxon>Bacteria</taxon>
        <taxon>Pseudomonadati</taxon>
        <taxon>Thermodesulfobacteriota</taxon>
        <taxon>Desulfuromonadia</taxon>
        <taxon>Geobacterales</taxon>
        <taxon>Geobacteraceae</taxon>
        <taxon>Geomonas</taxon>
    </lineage>
</organism>
<evidence type="ECO:0000256" key="1">
    <source>
        <dbReference type="ARBA" id="ARBA00004496"/>
    </source>
</evidence>
<evidence type="ECO:0000313" key="8">
    <source>
        <dbReference type="Proteomes" id="UP000556026"/>
    </source>
</evidence>
<dbReference type="EMBL" id="BLXX01000009">
    <property type="protein sequence ID" value="GFO60588.1"/>
    <property type="molecule type" value="Genomic_DNA"/>
</dbReference>
<evidence type="ECO:0000256" key="2">
    <source>
        <dbReference type="ARBA" id="ARBA00022490"/>
    </source>
</evidence>
<dbReference type="InterPro" id="IPR056546">
    <property type="entry name" value="MreB_MamK-like"/>
</dbReference>
<comment type="subcellular location">
    <subcellularLocation>
        <location evidence="1">Cytoplasm</location>
    </subcellularLocation>
</comment>
<keyword evidence="3" id="KW-0547">Nucleotide-binding</keyword>